<evidence type="ECO:0000313" key="7">
    <source>
        <dbReference type="Proteomes" id="UP001155241"/>
    </source>
</evidence>
<dbReference type="AlphaFoldDB" id="A0A9X2F5J3"/>
<dbReference type="SUPFAM" id="SSF54211">
    <property type="entry name" value="Ribosomal protein S5 domain 2-like"/>
    <property type="match status" value="1"/>
</dbReference>
<reference evidence="6" key="1">
    <citation type="submission" date="2022-06" db="EMBL/GenBank/DDBJ databases">
        <title>Aeoliella straminimaris, a novel planctomycete from sediments.</title>
        <authorList>
            <person name="Vitorino I.R."/>
            <person name="Lage O.M."/>
        </authorList>
    </citation>
    <scope>NUCLEOTIDE SEQUENCE</scope>
    <source>
        <strain evidence="6">ICT_H6.2</strain>
    </source>
</reference>
<dbReference type="GO" id="GO:0016887">
    <property type="term" value="F:ATP hydrolysis activity"/>
    <property type="evidence" value="ECO:0007669"/>
    <property type="project" value="InterPro"/>
</dbReference>
<dbReference type="InterPro" id="IPR001404">
    <property type="entry name" value="Hsp90_fam"/>
</dbReference>
<keyword evidence="2 5" id="KW-0547">Nucleotide-binding</keyword>
<protein>
    <submittedName>
        <fullName evidence="6">HSP90 family protein</fullName>
    </submittedName>
</protein>
<dbReference type="GO" id="GO:0140662">
    <property type="term" value="F:ATP-dependent protein folding chaperone"/>
    <property type="evidence" value="ECO:0007669"/>
    <property type="project" value="InterPro"/>
</dbReference>
<name>A0A9X2F5J3_9BACT</name>
<evidence type="ECO:0000256" key="5">
    <source>
        <dbReference type="PIRSR" id="PIRSR002583-1"/>
    </source>
</evidence>
<dbReference type="Gene3D" id="3.30.230.80">
    <property type="match status" value="1"/>
</dbReference>
<evidence type="ECO:0000256" key="3">
    <source>
        <dbReference type="ARBA" id="ARBA00022840"/>
    </source>
</evidence>
<organism evidence="6 7">
    <name type="scientific">Aeoliella straminimaris</name>
    <dbReference type="NCBI Taxonomy" id="2954799"/>
    <lineage>
        <taxon>Bacteria</taxon>
        <taxon>Pseudomonadati</taxon>
        <taxon>Planctomycetota</taxon>
        <taxon>Planctomycetia</taxon>
        <taxon>Pirellulales</taxon>
        <taxon>Lacipirellulaceae</taxon>
        <taxon>Aeoliella</taxon>
    </lineage>
</organism>
<dbReference type="EMBL" id="JAMXLR010000006">
    <property type="protein sequence ID" value="MCO6042555.1"/>
    <property type="molecule type" value="Genomic_DNA"/>
</dbReference>
<dbReference type="PRINTS" id="PR00775">
    <property type="entry name" value="HEATSHOCK90"/>
</dbReference>
<feature type="binding site" evidence="5">
    <location>
        <position position="38"/>
    </location>
    <ligand>
        <name>ATP</name>
        <dbReference type="ChEBI" id="CHEBI:30616"/>
    </ligand>
</feature>
<dbReference type="Gene3D" id="3.30.565.10">
    <property type="entry name" value="Histidine kinase-like ATPase, C-terminal domain"/>
    <property type="match status" value="1"/>
</dbReference>
<dbReference type="Proteomes" id="UP001155241">
    <property type="component" value="Unassembled WGS sequence"/>
</dbReference>
<feature type="binding site" evidence="5">
    <location>
        <position position="75"/>
    </location>
    <ligand>
        <name>ATP</name>
        <dbReference type="ChEBI" id="CHEBI:30616"/>
    </ligand>
</feature>
<comment type="similarity">
    <text evidence="1">Belongs to the heat shock protein 90 family.</text>
</comment>
<dbReference type="InterPro" id="IPR020568">
    <property type="entry name" value="Ribosomal_Su5_D2-typ_SF"/>
</dbReference>
<dbReference type="PIRSF" id="PIRSF002583">
    <property type="entry name" value="Hsp90"/>
    <property type="match status" value="1"/>
</dbReference>
<dbReference type="InterPro" id="IPR036890">
    <property type="entry name" value="HATPase_C_sf"/>
</dbReference>
<dbReference type="SUPFAM" id="SSF55874">
    <property type="entry name" value="ATPase domain of HSP90 chaperone/DNA topoisomerase II/histidine kinase"/>
    <property type="match status" value="1"/>
</dbReference>
<dbReference type="RefSeq" id="WP_252850656.1">
    <property type="nucleotide sequence ID" value="NZ_JAMXLR010000006.1"/>
</dbReference>
<evidence type="ECO:0000256" key="1">
    <source>
        <dbReference type="ARBA" id="ARBA00008239"/>
    </source>
</evidence>
<dbReference type="Pfam" id="PF13589">
    <property type="entry name" value="HATPase_c_3"/>
    <property type="match status" value="1"/>
</dbReference>
<evidence type="ECO:0000256" key="2">
    <source>
        <dbReference type="ARBA" id="ARBA00022741"/>
    </source>
</evidence>
<dbReference type="GO" id="GO:0005524">
    <property type="term" value="F:ATP binding"/>
    <property type="evidence" value="ECO:0007669"/>
    <property type="project" value="UniProtKB-KW"/>
</dbReference>
<feature type="binding site" evidence="5">
    <location>
        <position position="34"/>
    </location>
    <ligand>
        <name>ATP</name>
        <dbReference type="ChEBI" id="CHEBI:30616"/>
    </ligand>
</feature>
<feature type="binding site" evidence="5">
    <location>
        <position position="164"/>
    </location>
    <ligand>
        <name>ATP</name>
        <dbReference type="ChEBI" id="CHEBI:30616"/>
    </ligand>
</feature>
<keyword evidence="7" id="KW-1185">Reference proteome</keyword>
<accession>A0A9X2F5J3</accession>
<evidence type="ECO:0000256" key="4">
    <source>
        <dbReference type="ARBA" id="ARBA00023186"/>
    </source>
</evidence>
<proteinExistence type="inferred from homology"/>
<dbReference type="NCBIfam" id="NF010683">
    <property type="entry name" value="PRK14083.1"/>
    <property type="match status" value="1"/>
</dbReference>
<dbReference type="PANTHER" id="PTHR11528">
    <property type="entry name" value="HEAT SHOCK PROTEIN 90 FAMILY MEMBER"/>
    <property type="match status" value="1"/>
</dbReference>
<dbReference type="GO" id="GO:0051082">
    <property type="term" value="F:unfolded protein binding"/>
    <property type="evidence" value="ECO:0007669"/>
    <property type="project" value="InterPro"/>
</dbReference>
<evidence type="ECO:0000313" key="6">
    <source>
        <dbReference type="EMBL" id="MCO6042555.1"/>
    </source>
</evidence>
<sequence length="606" mass="68685">MSDQQQNRFQVDLRGLIDLLSQHLYSGPEVFVRELLQNAVDAIRARQQLDLGHVGTIEIEVVESRSGPPTLVFQDDGVGLSEQEVHQFLATIGQSSKRGNVARRPDDFLGQFGIGLLSSFMVTNQISVLTRSAREGDHPAVEWRGNTDGTYSVRPLKREIPCGTQVFLQPAEGFEEFFEPQRILNLARNFGEFLEPRIVLNSGGQTQVVNGDAPWAEWPVDPDEREQLLDYGRTTFERDFLDVIPLRSTAGSVTGVAYVLAQAVHAGARQRHRVYLKDMLLSNEAHDLLPEWAFFVQCVLNARGLRPTASRESFYKDRVLEDTQEELGGCLRRYLVEMARTQPNRFKQLIAVHHLAAKALAIDDDECLELFADWFPFETSLGTMTLGEYRQQHPVVRYVASRDQFRQIAQVAASESLAVVNAGYVYEVEILQRLGAIRPDIRVEPFDADQLSERFEELTQQEREETIEFERLADVTLQRFKCAVEIAKFHPTELPALYVADENSGFMRSIEQAQDVTEGVWTDVLGSLAQDVPSTYARLYLNYGNPLIHRICHLADERGQQRSIEMVYVQSLLLGHFPLKQSEIKLLNEGLLGLIDWAVTTDRGHE</sequence>
<keyword evidence="3 5" id="KW-0067">ATP-binding</keyword>
<dbReference type="InterPro" id="IPR020575">
    <property type="entry name" value="Hsp90_N"/>
</dbReference>
<comment type="caution">
    <text evidence="6">The sequence shown here is derived from an EMBL/GenBank/DDBJ whole genome shotgun (WGS) entry which is preliminary data.</text>
</comment>
<gene>
    <name evidence="6" type="ORF">NG895_01415</name>
</gene>
<keyword evidence="4" id="KW-0143">Chaperone</keyword>